<protein>
    <submittedName>
        <fullName evidence="2">Uncharacterized protein</fullName>
    </submittedName>
</protein>
<dbReference type="GeneID" id="28771163"/>
<sequence length="85" mass="8971">MPGQSDQREASGSLGTRLLRRWWWWWCAVSTAEWQAQAGTQAAEGALVWSRAGASGRGGSDGPGRQGVGSRGSALVLCYAVCCAQ</sequence>
<dbReference type="RefSeq" id="XP_018034030.1">
    <property type="nucleotide sequence ID" value="XM_018187677.1"/>
</dbReference>
<evidence type="ECO:0000256" key="1">
    <source>
        <dbReference type="SAM" id="SignalP"/>
    </source>
</evidence>
<evidence type="ECO:0000313" key="3">
    <source>
        <dbReference type="Proteomes" id="UP000077069"/>
    </source>
</evidence>
<proteinExistence type="predicted"/>
<dbReference type="InParanoid" id="A0A177C7Y3"/>
<name>A0A177C7Y3_9PLEO</name>
<evidence type="ECO:0000313" key="2">
    <source>
        <dbReference type="EMBL" id="OAG03665.1"/>
    </source>
</evidence>
<reference evidence="2 3" key="1">
    <citation type="submission" date="2016-05" db="EMBL/GenBank/DDBJ databases">
        <title>Comparative analysis of secretome profiles of manganese(II)-oxidizing ascomycete fungi.</title>
        <authorList>
            <consortium name="DOE Joint Genome Institute"/>
            <person name="Zeiner C.A."/>
            <person name="Purvine S.O."/>
            <person name="Zink E.M."/>
            <person name="Wu S."/>
            <person name="Pasa-Tolic L."/>
            <person name="Chaput D.L."/>
            <person name="Haridas S."/>
            <person name="Grigoriev I.V."/>
            <person name="Santelli C.M."/>
            <person name="Hansel C.M."/>
        </authorList>
    </citation>
    <scope>NUCLEOTIDE SEQUENCE [LARGE SCALE GENOMIC DNA]</scope>
    <source>
        <strain evidence="2 3">AP3s5-JAC2a</strain>
    </source>
</reference>
<dbReference type="EMBL" id="KV441554">
    <property type="protein sequence ID" value="OAG03665.1"/>
    <property type="molecule type" value="Genomic_DNA"/>
</dbReference>
<feature type="chain" id="PRO_5008057812" evidence="1">
    <location>
        <begin position="39"/>
        <end position="85"/>
    </location>
</feature>
<accession>A0A177C7Y3</accession>
<gene>
    <name evidence="2" type="ORF">CC84DRAFT_862525</name>
</gene>
<feature type="signal peptide" evidence="1">
    <location>
        <begin position="1"/>
        <end position="38"/>
    </location>
</feature>
<dbReference type="Proteomes" id="UP000077069">
    <property type="component" value="Unassembled WGS sequence"/>
</dbReference>
<dbReference type="AlphaFoldDB" id="A0A177C7Y3"/>
<keyword evidence="1" id="KW-0732">Signal</keyword>
<keyword evidence="3" id="KW-1185">Reference proteome</keyword>
<organism evidence="2 3">
    <name type="scientific">Paraphaeosphaeria sporulosa</name>
    <dbReference type="NCBI Taxonomy" id="1460663"/>
    <lineage>
        <taxon>Eukaryota</taxon>
        <taxon>Fungi</taxon>
        <taxon>Dikarya</taxon>
        <taxon>Ascomycota</taxon>
        <taxon>Pezizomycotina</taxon>
        <taxon>Dothideomycetes</taxon>
        <taxon>Pleosporomycetidae</taxon>
        <taxon>Pleosporales</taxon>
        <taxon>Massarineae</taxon>
        <taxon>Didymosphaeriaceae</taxon>
        <taxon>Paraphaeosphaeria</taxon>
    </lineage>
</organism>